<organism evidence="1 2">
    <name type="scientific">Globodera rostochiensis</name>
    <name type="common">Golden nematode worm</name>
    <name type="synonym">Heterodera rostochiensis</name>
    <dbReference type="NCBI Taxonomy" id="31243"/>
    <lineage>
        <taxon>Eukaryota</taxon>
        <taxon>Metazoa</taxon>
        <taxon>Ecdysozoa</taxon>
        <taxon>Nematoda</taxon>
        <taxon>Chromadorea</taxon>
        <taxon>Rhabditida</taxon>
        <taxon>Tylenchina</taxon>
        <taxon>Tylenchomorpha</taxon>
        <taxon>Tylenchoidea</taxon>
        <taxon>Heteroderidae</taxon>
        <taxon>Heteroderinae</taxon>
        <taxon>Globodera</taxon>
    </lineage>
</organism>
<reference evidence="2" key="1">
    <citation type="submission" date="2022-11" db="UniProtKB">
        <authorList>
            <consortium name="WormBaseParasite"/>
        </authorList>
    </citation>
    <scope>IDENTIFICATION</scope>
</reference>
<keyword evidence="1" id="KW-1185">Reference proteome</keyword>
<accession>A0A914HAC1</accession>
<dbReference type="Proteomes" id="UP000887572">
    <property type="component" value="Unplaced"/>
</dbReference>
<protein>
    <submittedName>
        <fullName evidence="2">Peptidase A2 domain-containing protein</fullName>
    </submittedName>
</protein>
<dbReference type="GO" id="GO:0004190">
    <property type="term" value="F:aspartic-type endopeptidase activity"/>
    <property type="evidence" value="ECO:0007669"/>
    <property type="project" value="InterPro"/>
</dbReference>
<evidence type="ECO:0000313" key="2">
    <source>
        <dbReference type="WBParaSite" id="Gr19_v10_g15253.t1"/>
    </source>
</evidence>
<dbReference type="GO" id="GO:0006508">
    <property type="term" value="P:proteolysis"/>
    <property type="evidence" value="ECO:0007669"/>
    <property type="project" value="InterPro"/>
</dbReference>
<name>A0A914HAC1_GLORO</name>
<proteinExistence type="predicted"/>
<evidence type="ECO:0000313" key="1">
    <source>
        <dbReference type="Proteomes" id="UP000887572"/>
    </source>
</evidence>
<dbReference type="AlphaFoldDB" id="A0A914HAC1"/>
<dbReference type="InterPro" id="IPR001969">
    <property type="entry name" value="Aspartic_peptidase_AS"/>
</dbReference>
<dbReference type="WBParaSite" id="Gr19_v10_g15253.t1">
    <property type="protein sequence ID" value="Gr19_v10_g15253.t1"/>
    <property type="gene ID" value="Gr19_v10_g15253"/>
</dbReference>
<sequence>MNGKKVDFVIDSGTESTVLCEEAHRRIGSPLGWQHSRPEDGHTLDASLSLAGKLPAENAMMGMASDSDWKATALQFSSAI</sequence>
<dbReference type="PROSITE" id="PS00141">
    <property type="entry name" value="ASP_PROTEASE"/>
    <property type="match status" value="1"/>
</dbReference>